<comment type="caution">
    <text evidence="1">The sequence shown here is derived from an EMBL/GenBank/DDBJ whole genome shotgun (WGS) entry which is preliminary data.</text>
</comment>
<evidence type="ECO:0000313" key="1">
    <source>
        <dbReference type="EMBL" id="EAV41317.1"/>
    </source>
</evidence>
<protein>
    <submittedName>
        <fullName evidence="1">Uncharacterized protein</fullName>
    </submittedName>
</protein>
<dbReference type="AlphaFoldDB" id="A0P0K3"/>
<dbReference type="EMBL" id="AAUW01000021">
    <property type="protein sequence ID" value="EAV41317.1"/>
    <property type="molecule type" value="Genomic_DNA"/>
</dbReference>
<dbReference type="Proteomes" id="UP000004848">
    <property type="component" value="Unassembled WGS sequence"/>
</dbReference>
<organism evidence="1 2">
    <name type="scientific">Roseibium aggregatum (strain ATCC 25650 / DSM 13394 / JCM 20685 / NBRC 16684 / NCIMB 2208 / IAM 12614 / B1)</name>
    <name type="common">Stappia aggregata</name>
    <dbReference type="NCBI Taxonomy" id="384765"/>
    <lineage>
        <taxon>Bacteria</taxon>
        <taxon>Pseudomonadati</taxon>
        <taxon>Pseudomonadota</taxon>
        <taxon>Alphaproteobacteria</taxon>
        <taxon>Hyphomicrobiales</taxon>
        <taxon>Stappiaceae</taxon>
        <taxon>Roseibium</taxon>
    </lineage>
</organism>
<reference evidence="1 2" key="1">
    <citation type="submission" date="2006-05" db="EMBL/GenBank/DDBJ databases">
        <authorList>
            <person name="King G."/>
            <person name="Ferriera S."/>
            <person name="Johnson J."/>
            <person name="Kravitz S."/>
            <person name="Beeson K."/>
            <person name="Sutton G."/>
            <person name="Rogers Y.-H."/>
            <person name="Friedman R."/>
            <person name="Frazier M."/>
            <person name="Venter J.C."/>
        </authorList>
    </citation>
    <scope>NUCLEOTIDE SEQUENCE [LARGE SCALE GENOMIC DNA]</scope>
    <source>
        <strain evidence="2">ATCC 25650 / DSM 13394 / JCM 20685 / NBRC 16684 / NCIMB 2208 / IAM 12614 / B1</strain>
    </source>
</reference>
<sequence>MLGAFQLLRAITTESNKVFFSKDTTEASAGQNLAAMIAAGSSRLLIGHQKSRGKVTCAFQPQFLPRFGVLRREHSTDKILHWRLGMLKS</sequence>
<name>A0P0K3_ROSAI</name>
<evidence type="ECO:0000313" key="2">
    <source>
        <dbReference type="Proteomes" id="UP000004848"/>
    </source>
</evidence>
<accession>A0P0K3</accession>
<gene>
    <name evidence="1" type="ORF">SIAM614_00964</name>
</gene>
<proteinExistence type="predicted"/>